<evidence type="ECO:0000313" key="2">
    <source>
        <dbReference type="Proteomes" id="UP000094487"/>
    </source>
</evidence>
<gene>
    <name evidence="1" type="ORF">BFL28_07975</name>
</gene>
<accession>A0A1E3LQI1</accession>
<dbReference type="AlphaFoldDB" id="A0A1E3LQI1"/>
<organism evidence="1 2">
    <name type="scientific">Sphingomonas turrisvirgatae</name>
    <dbReference type="NCBI Taxonomy" id="1888892"/>
    <lineage>
        <taxon>Bacteria</taxon>
        <taxon>Pseudomonadati</taxon>
        <taxon>Pseudomonadota</taxon>
        <taxon>Alphaproteobacteria</taxon>
        <taxon>Sphingomonadales</taxon>
        <taxon>Sphingomonadaceae</taxon>
        <taxon>Sphingomonas</taxon>
    </lineage>
</organism>
<dbReference type="Proteomes" id="UP000094487">
    <property type="component" value="Unassembled WGS sequence"/>
</dbReference>
<evidence type="ECO:0000313" key="1">
    <source>
        <dbReference type="EMBL" id="ODP36012.1"/>
    </source>
</evidence>
<protein>
    <recommendedName>
        <fullName evidence="3">WYL domain-containing protein</fullName>
    </recommendedName>
</protein>
<sequence length="122" mass="13228">MPAVSQSYLALALALESRTPLRCRYGGHERVICPIILGHRGGEEMALVYQVAGDTSGGPLAEPQWKCLRVSQVRDLALADAAWVSGRAHTQLQHCVATVDYDVDPASRYAPRRSLGDLRDAG</sequence>
<reference evidence="1 2" key="1">
    <citation type="submission" date="2016-08" db="EMBL/GenBank/DDBJ databases">
        <title>Draft genome of the agarase producing Sphingomonas sp. MCT13.</title>
        <authorList>
            <person name="D'Andrea M.M."/>
            <person name="Rossolini G.M."/>
            <person name="Thaller M.C."/>
        </authorList>
    </citation>
    <scope>NUCLEOTIDE SEQUENCE [LARGE SCALE GENOMIC DNA]</scope>
    <source>
        <strain evidence="1 2">MCT13</strain>
    </source>
</reference>
<name>A0A1E3LQI1_9SPHN</name>
<dbReference type="STRING" id="1888892.BFL28_07975"/>
<dbReference type="EMBL" id="MDDS01000086">
    <property type="protein sequence ID" value="ODP36012.1"/>
    <property type="molecule type" value="Genomic_DNA"/>
</dbReference>
<dbReference type="OrthoDB" id="7041725at2"/>
<proteinExistence type="predicted"/>
<dbReference type="RefSeq" id="WP_069322199.1">
    <property type="nucleotide sequence ID" value="NZ_MDDS01000086.1"/>
</dbReference>
<comment type="caution">
    <text evidence="1">The sequence shown here is derived from an EMBL/GenBank/DDBJ whole genome shotgun (WGS) entry which is preliminary data.</text>
</comment>
<evidence type="ECO:0008006" key="3">
    <source>
        <dbReference type="Google" id="ProtNLM"/>
    </source>
</evidence>
<keyword evidence="2" id="KW-1185">Reference proteome</keyword>